<comment type="caution">
    <text evidence="1">The sequence shown here is derived from an EMBL/GenBank/DDBJ whole genome shotgun (WGS) entry which is preliminary data.</text>
</comment>
<name>A0ABP8NGU9_9BACT</name>
<dbReference type="RefSeq" id="WP_345081565.1">
    <property type="nucleotide sequence ID" value="NZ_BAABFA010000010.1"/>
</dbReference>
<keyword evidence="2" id="KW-1185">Reference proteome</keyword>
<evidence type="ECO:0000313" key="1">
    <source>
        <dbReference type="EMBL" id="GAA4465230.1"/>
    </source>
</evidence>
<dbReference type="EMBL" id="BAABFA010000010">
    <property type="protein sequence ID" value="GAA4465230.1"/>
    <property type="molecule type" value="Genomic_DNA"/>
</dbReference>
<protein>
    <recommendedName>
        <fullName evidence="3">Tape measure domain-containing protein</fullName>
    </recommendedName>
</protein>
<evidence type="ECO:0008006" key="3">
    <source>
        <dbReference type="Google" id="ProtNLM"/>
    </source>
</evidence>
<proteinExistence type="predicted"/>
<sequence>MSAGAGAAASGGAVAKGAGAAVEVAKKVAEWGYELGKMSVQAALEQEMRVRSFQSLTGSPTVGLRVAEQLRQLSASSGMGSDVYDPAKTLLQYGIGADELVKDLHQIGDIAKGDADRMKTLAKDYGHVRAIGKLMAEDRVEMSQMGFDPLQIMSERWEDFGYKQKMTVGQLKQLMDQGRISAMQVARAFDIATESGGKFHGVLEQMAGTGGGALQQLKVRRENFLTDIGNSITPYLQVGADVVEDMLQGMGIHKTTPDILRSEMTEAQTMVSSIVGRNEGDGTRAAMLDMLRSKYPQTYGGINSRTVTNKELLAMQGGVNEGYKDRIRQADYQDSKARYTQDQMAAIELANKLRSQAKYERGQGDVGLFDDRALKYLGGADRIKLRRMNVDFTNTFGVATPTAMEAAADNLMRRAGMDQERKTAMDEGLAEQRRVQLVSKWLDLNANPAARTAIWGANTTKKWPVFERSVKDILGKKGIDVLGQMSDIQQLLTPATMLAGNTPAGDKLARAVEGRTDAVTNGGERALHISIGNVVGRMENHVADGKDLVETIEPKLEEMMGRILAGVPTW</sequence>
<evidence type="ECO:0000313" key="2">
    <source>
        <dbReference type="Proteomes" id="UP001500067"/>
    </source>
</evidence>
<dbReference type="Proteomes" id="UP001500067">
    <property type="component" value="Unassembled WGS sequence"/>
</dbReference>
<organism evidence="1 2">
    <name type="scientific">Nemorincola caseinilytica</name>
    <dbReference type="NCBI Taxonomy" id="2054315"/>
    <lineage>
        <taxon>Bacteria</taxon>
        <taxon>Pseudomonadati</taxon>
        <taxon>Bacteroidota</taxon>
        <taxon>Chitinophagia</taxon>
        <taxon>Chitinophagales</taxon>
        <taxon>Chitinophagaceae</taxon>
        <taxon>Nemorincola</taxon>
    </lineage>
</organism>
<reference evidence="2" key="1">
    <citation type="journal article" date="2019" name="Int. J. Syst. Evol. Microbiol.">
        <title>The Global Catalogue of Microorganisms (GCM) 10K type strain sequencing project: providing services to taxonomists for standard genome sequencing and annotation.</title>
        <authorList>
            <consortium name="The Broad Institute Genomics Platform"/>
            <consortium name="The Broad Institute Genome Sequencing Center for Infectious Disease"/>
            <person name="Wu L."/>
            <person name="Ma J."/>
        </authorList>
    </citation>
    <scope>NUCLEOTIDE SEQUENCE [LARGE SCALE GENOMIC DNA]</scope>
    <source>
        <strain evidence="2">JCM 32105</strain>
    </source>
</reference>
<gene>
    <name evidence="1" type="ORF">GCM10023093_17030</name>
</gene>
<accession>A0ABP8NGU9</accession>